<evidence type="ECO:0000259" key="17">
    <source>
        <dbReference type="Pfam" id="PF17177"/>
    </source>
</evidence>
<feature type="domain" description="PROP1-like PPR" evidence="17">
    <location>
        <begin position="90"/>
        <end position="301"/>
    </location>
</feature>
<dbReference type="InterPro" id="IPR033443">
    <property type="entry name" value="PROP1-like_PPR_dom"/>
</dbReference>
<sequence>MPKPNNQATTWNGKPLTVVVGQSSPELAITHDNRRPNWPETTGCKWNEARRNATFHLSRERTFVCNGTEKGKGNGPEKGEGSCASMENPKKKKKTSQNPETKFQFELNSCSKAKDLQGAISLYDDAVLNNTRLNQHHFNALLYLCSNSVADDLLKTTALDYGFRAFRHMSSLGVVPNEASVTAVARLAAAKGDADYAFELVKGMGKYNNATPRLRTYDPALFCFCEMLDADKAYEVEEHMNGVGVSLEEAELAALLKVSARSGRADKVHEYLHKLRSCVRCVSESTAVVVEEWFCGAKASEVGEVEFDVGQVKEGVLRNGGGWHGQGWIGKGDWAVNRTSVGADGHCCCCGEQLVCVDIDDSETEKFAGSVAGLALEREVKANFSEFQAWLEKHDSYEAIVDGANVGLYKQNFADANCVCFVDFVIVQLDCVVKELYNQSGNKWPLVVLHNKRLRGLMENPSSRKLVEEWMNNGALYTTPNGSNDDWYWLFAAVKLRCLLVTNDEMRDHIFELIGSNFFNQWKERHQVHYTFMKGNLKLQMPPSYSLVIQESEKGYWHVPLAPGTSSESSICWLCITRPSGHDAVATVSNGVSSCLDSQVDENNATSISVDSQPTMDETILVGDDLMTGPPSPVVPPEIASHVLQGVDLCDGLLRNLFLSPKTFDNICVLDIV</sequence>
<keyword evidence="6" id="KW-0819">tRNA processing</keyword>
<evidence type="ECO:0000256" key="14">
    <source>
        <dbReference type="ARBA" id="ARBA00023242"/>
    </source>
</evidence>
<keyword evidence="10" id="KW-0378">Hydrolase</keyword>
<comment type="catalytic activity">
    <reaction evidence="1">
        <text>Endonucleolytic cleavage of RNA, removing 5'-extranucleotides from tRNA precursor.</text>
        <dbReference type="EC" id="3.1.26.5"/>
    </reaction>
</comment>
<feature type="domain" description="PRORP" evidence="16">
    <location>
        <begin position="342"/>
        <end position="575"/>
    </location>
</feature>
<evidence type="ECO:0000256" key="8">
    <source>
        <dbReference type="ARBA" id="ARBA00022723"/>
    </source>
</evidence>
<keyword evidence="9" id="KW-0677">Repeat</keyword>
<dbReference type="InterPro" id="IPR011990">
    <property type="entry name" value="TPR-like_helical_dom_sf"/>
</dbReference>
<name>A0A8T0JK99_PHAAN</name>
<evidence type="ECO:0000256" key="3">
    <source>
        <dbReference type="ARBA" id="ARBA00004123"/>
    </source>
</evidence>
<evidence type="ECO:0000256" key="1">
    <source>
        <dbReference type="ARBA" id="ARBA00000928"/>
    </source>
</evidence>
<keyword evidence="7" id="KW-0540">Nuclease</keyword>
<comment type="caution">
    <text evidence="19">The sequence shown here is derived from an EMBL/GenBank/DDBJ whole genome shotgun (WGS) entry which is preliminary data.</text>
</comment>
<evidence type="ECO:0000259" key="16">
    <source>
        <dbReference type="Pfam" id="PF16953"/>
    </source>
</evidence>
<organism evidence="19 20">
    <name type="scientific">Phaseolus angularis</name>
    <name type="common">Azuki bean</name>
    <name type="synonym">Vigna angularis</name>
    <dbReference type="NCBI Taxonomy" id="3914"/>
    <lineage>
        <taxon>Eukaryota</taxon>
        <taxon>Viridiplantae</taxon>
        <taxon>Streptophyta</taxon>
        <taxon>Embryophyta</taxon>
        <taxon>Tracheophyta</taxon>
        <taxon>Spermatophyta</taxon>
        <taxon>Magnoliopsida</taxon>
        <taxon>eudicotyledons</taxon>
        <taxon>Gunneridae</taxon>
        <taxon>Pentapetalae</taxon>
        <taxon>rosids</taxon>
        <taxon>fabids</taxon>
        <taxon>Fabales</taxon>
        <taxon>Fabaceae</taxon>
        <taxon>Papilionoideae</taxon>
        <taxon>50 kb inversion clade</taxon>
        <taxon>NPAAA clade</taxon>
        <taxon>indigoferoid/millettioid clade</taxon>
        <taxon>Phaseoleae</taxon>
        <taxon>Vigna</taxon>
    </lineage>
</organism>
<dbReference type="AlphaFoldDB" id="A0A8T0JK99"/>
<evidence type="ECO:0000259" key="18">
    <source>
        <dbReference type="Pfam" id="PF25086"/>
    </source>
</evidence>
<keyword evidence="8" id="KW-0479">Metal-binding</keyword>
<evidence type="ECO:0000256" key="6">
    <source>
        <dbReference type="ARBA" id="ARBA00022694"/>
    </source>
</evidence>
<feature type="domain" description="DUF7803" evidence="18">
    <location>
        <begin position="609"/>
        <end position="660"/>
    </location>
</feature>
<evidence type="ECO:0000256" key="10">
    <source>
        <dbReference type="ARBA" id="ARBA00022801"/>
    </source>
</evidence>
<gene>
    <name evidence="19" type="ORF">HKW66_Vig0162990</name>
</gene>
<evidence type="ECO:0000256" key="12">
    <source>
        <dbReference type="ARBA" id="ARBA00022842"/>
    </source>
</evidence>
<keyword evidence="12" id="KW-0460">Magnesium</keyword>
<comment type="similarity">
    <text evidence="4">Belongs to the PPR family. P subfamily.</text>
</comment>
<evidence type="ECO:0000256" key="2">
    <source>
        <dbReference type="ARBA" id="ARBA00001946"/>
    </source>
</evidence>
<dbReference type="PANTHER" id="PTHR13547">
    <property type="match status" value="1"/>
</dbReference>
<evidence type="ECO:0000256" key="15">
    <source>
        <dbReference type="SAM" id="MobiDB-lite"/>
    </source>
</evidence>
<comment type="subcellular location">
    <subcellularLocation>
        <location evidence="3">Nucleus</location>
    </subcellularLocation>
</comment>
<dbReference type="PANTHER" id="PTHR13547:SF13">
    <property type="entry name" value="PROTEINACEOUS RNASE P 2"/>
    <property type="match status" value="1"/>
</dbReference>
<dbReference type="Proteomes" id="UP000743370">
    <property type="component" value="Unassembled WGS sequence"/>
</dbReference>
<evidence type="ECO:0000256" key="5">
    <source>
        <dbReference type="ARBA" id="ARBA00012179"/>
    </source>
</evidence>
<evidence type="ECO:0000313" key="19">
    <source>
        <dbReference type="EMBL" id="KAG2375547.1"/>
    </source>
</evidence>
<dbReference type="Gene3D" id="3.40.50.11980">
    <property type="match status" value="1"/>
</dbReference>
<evidence type="ECO:0000256" key="9">
    <source>
        <dbReference type="ARBA" id="ARBA00022737"/>
    </source>
</evidence>
<dbReference type="Pfam" id="PF17177">
    <property type="entry name" value="PPR_long"/>
    <property type="match status" value="1"/>
</dbReference>
<dbReference type="Pfam" id="PF16953">
    <property type="entry name" value="PRORP"/>
    <property type="match status" value="1"/>
</dbReference>
<dbReference type="EMBL" id="JABFOF010000010">
    <property type="protein sequence ID" value="KAG2375547.1"/>
    <property type="molecule type" value="Genomic_DNA"/>
</dbReference>
<dbReference type="GO" id="GO:0043144">
    <property type="term" value="P:sno(s)RNA processing"/>
    <property type="evidence" value="ECO:0007669"/>
    <property type="project" value="UniProtKB-ARBA"/>
</dbReference>
<dbReference type="GO" id="GO:0004526">
    <property type="term" value="F:ribonuclease P activity"/>
    <property type="evidence" value="ECO:0007669"/>
    <property type="project" value="UniProtKB-EC"/>
</dbReference>
<comment type="cofactor">
    <cofactor evidence="2">
        <name>Mg(2+)</name>
        <dbReference type="ChEBI" id="CHEBI:18420"/>
    </cofactor>
</comment>
<dbReference type="FunFam" id="1.25.40.10:FF:000631">
    <property type="entry name" value="Proteinaceous RNase P 2"/>
    <property type="match status" value="1"/>
</dbReference>
<dbReference type="FunFam" id="3.40.50.11980:FF:000002">
    <property type="entry name" value="Proteinaceous RNase P 2"/>
    <property type="match status" value="1"/>
</dbReference>
<evidence type="ECO:0000256" key="13">
    <source>
        <dbReference type="ARBA" id="ARBA00023211"/>
    </source>
</evidence>
<dbReference type="Pfam" id="PF25086">
    <property type="entry name" value="DUF7803"/>
    <property type="match status" value="1"/>
</dbReference>
<accession>A0A8T0JK99</accession>
<feature type="compositionally biased region" description="Basic and acidic residues" evidence="15">
    <location>
        <begin position="69"/>
        <end position="80"/>
    </location>
</feature>
<evidence type="ECO:0000313" key="20">
    <source>
        <dbReference type="Proteomes" id="UP000743370"/>
    </source>
</evidence>
<dbReference type="GO" id="GO:0046872">
    <property type="term" value="F:metal ion binding"/>
    <property type="evidence" value="ECO:0007669"/>
    <property type="project" value="UniProtKB-KW"/>
</dbReference>
<evidence type="ECO:0000256" key="7">
    <source>
        <dbReference type="ARBA" id="ARBA00022722"/>
    </source>
</evidence>
<protein>
    <recommendedName>
        <fullName evidence="5">ribonuclease P</fullName>
        <ecNumber evidence="5">3.1.26.5</ecNumber>
    </recommendedName>
</protein>
<dbReference type="EC" id="3.1.26.5" evidence="5"/>
<keyword evidence="11" id="KW-0862">Zinc</keyword>
<dbReference type="InterPro" id="IPR056705">
    <property type="entry name" value="DUF7803"/>
</dbReference>
<keyword evidence="13" id="KW-0464">Manganese</keyword>
<dbReference type="GO" id="GO:0006397">
    <property type="term" value="P:mRNA processing"/>
    <property type="evidence" value="ECO:0007669"/>
    <property type="project" value="UniProtKB-ARBA"/>
</dbReference>
<proteinExistence type="inferred from homology"/>
<dbReference type="GO" id="GO:0005634">
    <property type="term" value="C:nucleus"/>
    <property type="evidence" value="ECO:0007669"/>
    <property type="project" value="UniProtKB-SubCell"/>
</dbReference>
<dbReference type="Gene3D" id="1.25.40.10">
    <property type="entry name" value="Tetratricopeptide repeat domain"/>
    <property type="match status" value="1"/>
</dbReference>
<feature type="region of interest" description="Disordered" evidence="15">
    <location>
        <begin position="66"/>
        <end position="100"/>
    </location>
</feature>
<reference evidence="19 20" key="1">
    <citation type="submission" date="2020-05" db="EMBL/GenBank/DDBJ databases">
        <title>Vigna angularis (adzuki bean) Var. LongXiaoDou No. 4 denovo assembly.</title>
        <authorList>
            <person name="Xiang H."/>
        </authorList>
    </citation>
    <scope>NUCLEOTIDE SEQUENCE [LARGE SCALE GENOMIC DNA]</scope>
    <source>
        <tissue evidence="19">Leaf</tissue>
    </source>
</reference>
<evidence type="ECO:0000256" key="4">
    <source>
        <dbReference type="ARBA" id="ARBA00007626"/>
    </source>
</evidence>
<keyword evidence="14" id="KW-0539">Nucleus</keyword>
<dbReference type="GO" id="GO:0001682">
    <property type="term" value="P:tRNA 5'-leader removal"/>
    <property type="evidence" value="ECO:0007669"/>
    <property type="project" value="TreeGrafter"/>
</dbReference>
<evidence type="ECO:0000256" key="11">
    <source>
        <dbReference type="ARBA" id="ARBA00022833"/>
    </source>
</evidence>
<dbReference type="InterPro" id="IPR031595">
    <property type="entry name" value="PRORP_C"/>
</dbReference>